<dbReference type="PATRIC" id="fig|272123.3.peg.1554"/>
<name>K9ZDW8_ANACC</name>
<dbReference type="RefSeq" id="WP_015213585.1">
    <property type="nucleotide sequence ID" value="NC_019771.1"/>
</dbReference>
<dbReference type="AlphaFoldDB" id="K9ZDW8"/>
<dbReference type="Pfam" id="PF24390">
    <property type="entry name" value="PRTase-CE"/>
    <property type="match status" value="1"/>
</dbReference>
<feature type="domain" description="PRTase-CE" evidence="1">
    <location>
        <begin position="32"/>
        <end position="347"/>
    </location>
</feature>
<protein>
    <recommendedName>
        <fullName evidence="1">PRTase-CE domain-containing protein</fullName>
    </recommendedName>
</protein>
<dbReference type="STRING" id="272123.Anacy_1423"/>
<proteinExistence type="predicted"/>
<dbReference type="Proteomes" id="UP000010474">
    <property type="component" value="Chromosome"/>
</dbReference>
<gene>
    <name evidence="2" type="ordered locus">Anacy_1423</name>
</gene>
<reference evidence="3" key="1">
    <citation type="journal article" date="2013" name="Proc. Natl. Acad. Sci. U.S.A.">
        <title>Improving the coverage of the cyanobacterial phylum using diversity-driven genome sequencing.</title>
        <authorList>
            <person name="Shih P.M."/>
            <person name="Wu D."/>
            <person name="Latifi A."/>
            <person name="Axen S.D."/>
            <person name="Fewer D.P."/>
            <person name="Talla E."/>
            <person name="Calteau A."/>
            <person name="Cai F."/>
            <person name="Tandeau de Marsac N."/>
            <person name="Rippka R."/>
            <person name="Herdman M."/>
            <person name="Sivonen K."/>
            <person name="Coursin T."/>
            <person name="Laurent T."/>
            <person name="Goodwin L."/>
            <person name="Nolan M."/>
            <person name="Davenport K.W."/>
            <person name="Han C.S."/>
            <person name="Rubin E.M."/>
            <person name="Eisen J.A."/>
            <person name="Woyke T."/>
            <person name="Gugger M."/>
            <person name="Kerfeld C.A."/>
        </authorList>
    </citation>
    <scope>NUCLEOTIDE SEQUENCE [LARGE SCALE GENOMIC DNA]</scope>
    <source>
        <strain evidence="3">ATCC 27899 / PCC 7122</strain>
    </source>
</reference>
<sequence length="356" mass="41259">MSNQRQILLNSIATTIADYRQGEIAVIDPNHVDKWVRQFDQFGFDENTQQAILEQMDRILKNYYISHSIAQDFITKVLTSEKLFGSKHADIIRKVHFLQIQTKGNSQNDLLNLTDQCLQNLYGLNLEDCGKLPVIYIYLDDCLYSGNTVRRDIESWLPNAIEGTTLHLIFFGFYTSGYEYSKKIIEEKGKVKNITVKFWRLHEFHNDRWKSSKFDCFWTKESSEGTKDELVNKFVQEVNEDRKKTGKSLPSLFRPNNVPSEDNIFSSPTDREVIESAFLKAGAYIVSLPKNLNSSMRPLGYDYLKSLGFGAIFVTYRNIANNCPLALWWGDPNKAYPLNAWYPLFPRIVNEHYSNP</sequence>
<dbReference type="KEGG" id="acy:Anacy_1423"/>
<organism evidence="2 3">
    <name type="scientific">Anabaena cylindrica (strain ATCC 27899 / PCC 7122)</name>
    <dbReference type="NCBI Taxonomy" id="272123"/>
    <lineage>
        <taxon>Bacteria</taxon>
        <taxon>Bacillati</taxon>
        <taxon>Cyanobacteriota</taxon>
        <taxon>Cyanophyceae</taxon>
        <taxon>Nostocales</taxon>
        <taxon>Nostocaceae</taxon>
        <taxon>Anabaena</taxon>
    </lineage>
</organism>
<dbReference type="HOGENOM" id="CLU_065998_0_0_3"/>
<dbReference type="InterPro" id="IPR056920">
    <property type="entry name" value="PRTase-CE"/>
</dbReference>
<keyword evidence="3" id="KW-1185">Reference proteome</keyword>
<accession>K9ZDW8</accession>
<evidence type="ECO:0000259" key="1">
    <source>
        <dbReference type="Pfam" id="PF24390"/>
    </source>
</evidence>
<evidence type="ECO:0000313" key="3">
    <source>
        <dbReference type="Proteomes" id="UP000010474"/>
    </source>
</evidence>
<dbReference type="EMBL" id="CP003659">
    <property type="protein sequence ID" value="AFZ56934.1"/>
    <property type="molecule type" value="Genomic_DNA"/>
</dbReference>
<dbReference type="OrthoDB" id="7753492at2"/>
<evidence type="ECO:0000313" key="2">
    <source>
        <dbReference type="EMBL" id="AFZ56934.1"/>
    </source>
</evidence>
<dbReference type="eggNOG" id="ENOG5032TMP">
    <property type="taxonomic scope" value="Bacteria"/>
</dbReference>